<proteinExistence type="predicted"/>
<dbReference type="Proteomes" id="UP001190700">
    <property type="component" value="Unassembled WGS sequence"/>
</dbReference>
<keyword evidence="2" id="KW-1185">Reference proteome</keyword>
<name>A0AAE0GXB2_9CHLO</name>
<dbReference type="EMBL" id="LGRX02001513">
    <property type="protein sequence ID" value="KAK3286057.1"/>
    <property type="molecule type" value="Genomic_DNA"/>
</dbReference>
<protein>
    <submittedName>
        <fullName evidence="1">Uncharacterized protein</fullName>
    </submittedName>
</protein>
<evidence type="ECO:0000313" key="1">
    <source>
        <dbReference type="EMBL" id="KAK3286057.1"/>
    </source>
</evidence>
<sequence length="138" mass="15143">MARPGVVTTAQRGKGWNGCDIWRIPSGRVLLDLRNIELTARCATATVVARHNDQGSPGTENSLRHGVHAPTERPVYSQQAARVGTARFLRVMFRIPGACDLFLAGSKTCASSVARHKVGMRLQVYWKGDVLRMISTVE</sequence>
<reference evidence="1 2" key="1">
    <citation type="journal article" date="2015" name="Genome Biol. Evol.">
        <title>Comparative Genomics of a Bacterivorous Green Alga Reveals Evolutionary Causalities and Consequences of Phago-Mixotrophic Mode of Nutrition.</title>
        <authorList>
            <person name="Burns J.A."/>
            <person name="Paasch A."/>
            <person name="Narechania A."/>
            <person name="Kim E."/>
        </authorList>
    </citation>
    <scope>NUCLEOTIDE SEQUENCE [LARGE SCALE GENOMIC DNA]</scope>
    <source>
        <strain evidence="1 2">PLY_AMNH</strain>
    </source>
</reference>
<gene>
    <name evidence="1" type="ORF">CYMTET_6365</name>
</gene>
<dbReference type="AlphaFoldDB" id="A0AAE0GXB2"/>
<evidence type="ECO:0000313" key="2">
    <source>
        <dbReference type="Proteomes" id="UP001190700"/>
    </source>
</evidence>
<comment type="caution">
    <text evidence="1">The sequence shown here is derived from an EMBL/GenBank/DDBJ whole genome shotgun (WGS) entry which is preliminary data.</text>
</comment>
<accession>A0AAE0GXB2</accession>
<organism evidence="1 2">
    <name type="scientific">Cymbomonas tetramitiformis</name>
    <dbReference type="NCBI Taxonomy" id="36881"/>
    <lineage>
        <taxon>Eukaryota</taxon>
        <taxon>Viridiplantae</taxon>
        <taxon>Chlorophyta</taxon>
        <taxon>Pyramimonadophyceae</taxon>
        <taxon>Pyramimonadales</taxon>
        <taxon>Pyramimonadaceae</taxon>
        <taxon>Cymbomonas</taxon>
    </lineage>
</organism>